<dbReference type="NCBIfam" id="TIGR00726">
    <property type="entry name" value="peptidoglycan editing factor PgeF"/>
    <property type="match status" value="1"/>
</dbReference>
<dbReference type="RefSeq" id="WP_069957931.1">
    <property type="nucleotide sequence ID" value="NZ_MCGG01000025.1"/>
</dbReference>
<dbReference type="InterPro" id="IPR003730">
    <property type="entry name" value="Cu_polyphenol_OxRdtase"/>
</dbReference>
<protein>
    <recommendedName>
        <fullName evidence="10">Purine nucleoside phosphorylase</fullName>
    </recommendedName>
</protein>
<dbReference type="STRING" id="28181.BEN30_09995"/>
<sequence>MLNATTLNHPTILHGFLTREGGVSDGIYAGLNCGPGSRDLPASVTENRRRALGQVGLGAARLVTCYQIHSPHVVRVTTPWDAASPPQADAMVTDRPGLALGILTADCAPVLFADFDAGIVGAAHAGWKGAVGGVLQATVSEMVALGAKISRIHAAVGPCIHQPSYEVGEELRLQVISASSWADWCFQRSARAGHYQFDLPSYVSGELQRLDLGTVEIVDWDTYADEARFFSYRRTTHRGEPDYGRQMSIIGLQP</sequence>
<dbReference type="PANTHER" id="PTHR30616:SF2">
    <property type="entry name" value="PURINE NUCLEOSIDE PHOSPHORYLASE LACC1"/>
    <property type="match status" value="1"/>
</dbReference>
<dbReference type="CDD" id="cd16833">
    <property type="entry name" value="YfiH"/>
    <property type="match status" value="1"/>
</dbReference>
<keyword evidence="3" id="KW-0808">Transferase</keyword>
<keyword evidence="4" id="KW-0479">Metal-binding</keyword>
<evidence type="ECO:0000256" key="9">
    <source>
        <dbReference type="ARBA" id="ARBA00049893"/>
    </source>
</evidence>
<comment type="catalytic activity">
    <reaction evidence="1">
        <text>inosine + phosphate = alpha-D-ribose 1-phosphate + hypoxanthine</text>
        <dbReference type="Rhea" id="RHEA:27646"/>
        <dbReference type="ChEBI" id="CHEBI:17368"/>
        <dbReference type="ChEBI" id="CHEBI:17596"/>
        <dbReference type="ChEBI" id="CHEBI:43474"/>
        <dbReference type="ChEBI" id="CHEBI:57720"/>
        <dbReference type="EC" id="2.4.2.1"/>
    </reaction>
    <physiologicalReaction direction="left-to-right" evidence="1">
        <dbReference type="Rhea" id="RHEA:27647"/>
    </physiologicalReaction>
</comment>
<evidence type="ECO:0000256" key="10">
    <source>
        <dbReference type="RuleBase" id="RU361274"/>
    </source>
</evidence>
<gene>
    <name evidence="11" type="ORF">BEN30_09995</name>
</gene>
<dbReference type="InterPro" id="IPR011324">
    <property type="entry name" value="Cytotoxic_necrot_fac-like_cat"/>
</dbReference>
<comment type="catalytic activity">
    <reaction evidence="9">
        <text>S-methyl-5'-thioadenosine + phosphate = 5-(methylsulfanyl)-alpha-D-ribose 1-phosphate + adenine</text>
        <dbReference type="Rhea" id="RHEA:11852"/>
        <dbReference type="ChEBI" id="CHEBI:16708"/>
        <dbReference type="ChEBI" id="CHEBI:17509"/>
        <dbReference type="ChEBI" id="CHEBI:43474"/>
        <dbReference type="ChEBI" id="CHEBI:58533"/>
        <dbReference type="EC" id="2.4.2.28"/>
    </reaction>
    <physiologicalReaction direction="left-to-right" evidence="9">
        <dbReference type="Rhea" id="RHEA:11853"/>
    </physiologicalReaction>
</comment>
<dbReference type="InterPro" id="IPR038371">
    <property type="entry name" value="Cu_polyphenol_OxRdtase_sf"/>
</dbReference>
<dbReference type="GO" id="GO:0016787">
    <property type="term" value="F:hydrolase activity"/>
    <property type="evidence" value="ECO:0007669"/>
    <property type="project" value="UniProtKB-KW"/>
</dbReference>
<comment type="caution">
    <text evidence="11">The sequence shown here is derived from an EMBL/GenBank/DDBJ whole genome shotgun (WGS) entry which is preliminary data.</text>
</comment>
<keyword evidence="12" id="KW-1185">Reference proteome</keyword>
<evidence type="ECO:0000313" key="12">
    <source>
        <dbReference type="Proteomes" id="UP000095347"/>
    </source>
</evidence>
<organism evidence="11 12">
    <name type="scientific">Magnetovibrio blakemorei</name>
    <dbReference type="NCBI Taxonomy" id="28181"/>
    <lineage>
        <taxon>Bacteria</taxon>
        <taxon>Pseudomonadati</taxon>
        <taxon>Pseudomonadota</taxon>
        <taxon>Alphaproteobacteria</taxon>
        <taxon>Rhodospirillales</taxon>
        <taxon>Magnetovibrionaceae</taxon>
        <taxon>Magnetovibrio</taxon>
    </lineage>
</organism>
<reference evidence="12" key="1">
    <citation type="submission" date="2016-07" db="EMBL/GenBank/DDBJ databases">
        <authorList>
            <person name="Florea S."/>
            <person name="Webb J.S."/>
            <person name="Jaromczyk J."/>
            <person name="Schardl C.L."/>
        </authorList>
    </citation>
    <scope>NUCLEOTIDE SEQUENCE [LARGE SCALE GENOMIC DNA]</scope>
    <source>
        <strain evidence="12">MV-1</strain>
    </source>
</reference>
<evidence type="ECO:0000256" key="4">
    <source>
        <dbReference type="ARBA" id="ARBA00022723"/>
    </source>
</evidence>
<dbReference type="Proteomes" id="UP000095347">
    <property type="component" value="Unassembled WGS sequence"/>
</dbReference>
<evidence type="ECO:0000256" key="5">
    <source>
        <dbReference type="ARBA" id="ARBA00022801"/>
    </source>
</evidence>
<dbReference type="EMBL" id="MCGG01000025">
    <property type="protein sequence ID" value="OEJ67101.1"/>
    <property type="molecule type" value="Genomic_DNA"/>
</dbReference>
<evidence type="ECO:0000256" key="3">
    <source>
        <dbReference type="ARBA" id="ARBA00022679"/>
    </source>
</evidence>
<name>A0A1E5Q7L2_9PROT</name>
<dbReference type="SUPFAM" id="SSF64438">
    <property type="entry name" value="CNF1/YfiH-like putative cysteine hydrolases"/>
    <property type="match status" value="1"/>
</dbReference>
<comment type="catalytic activity">
    <reaction evidence="7">
        <text>adenosine + H2O + H(+) = inosine + NH4(+)</text>
        <dbReference type="Rhea" id="RHEA:24408"/>
        <dbReference type="ChEBI" id="CHEBI:15377"/>
        <dbReference type="ChEBI" id="CHEBI:15378"/>
        <dbReference type="ChEBI" id="CHEBI:16335"/>
        <dbReference type="ChEBI" id="CHEBI:17596"/>
        <dbReference type="ChEBI" id="CHEBI:28938"/>
        <dbReference type="EC" id="3.5.4.4"/>
    </reaction>
    <physiologicalReaction direction="left-to-right" evidence="7">
        <dbReference type="Rhea" id="RHEA:24409"/>
    </physiologicalReaction>
</comment>
<evidence type="ECO:0000256" key="1">
    <source>
        <dbReference type="ARBA" id="ARBA00000553"/>
    </source>
</evidence>
<dbReference type="OrthoDB" id="4279at2"/>
<dbReference type="GO" id="GO:0017061">
    <property type="term" value="F:S-methyl-5-thioadenosine phosphorylase activity"/>
    <property type="evidence" value="ECO:0007669"/>
    <property type="project" value="UniProtKB-EC"/>
</dbReference>
<proteinExistence type="inferred from homology"/>
<dbReference type="GO" id="GO:0005507">
    <property type="term" value="F:copper ion binding"/>
    <property type="evidence" value="ECO:0007669"/>
    <property type="project" value="TreeGrafter"/>
</dbReference>
<evidence type="ECO:0000256" key="2">
    <source>
        <dbReference type="ARBA" id="ARBA00007353"/>
    </source>
</evidence>
<dbReference type="PANTHER" id="PTHR30616">
    <property type="entry name" value="UNCHARACTERIZED PROTEIN YFIH"/>
    <property type="match status" value="1"/>
</dbReference>
<evidence type="ECO:0000313" key="11">
    <source>
        <dbReference type="EMBL" id="OEJ67101.1"/>
    </source>
</evidence>
<dbReference type="Gene3D" id="3.60.140.10">
    <property type="entry name" value="CNF1/YfiH-like putative cysteine hydrolases"/>
    <property type="match status" value="1"/>
</dbReference>
<evidence type="ECO:0000256" key="7">
    <source>
        <dbReference type="ARBA" id="ARBA00047989"/>
    </source>
</evidence>
<dbReference type="AlphaFoldDB" id="A0A1E5Q7L2"/>
<evidence type="ECO:0000256" key="8">
    <source>
        <dbReference type="ARBA" id="ARBA00048968"/>
    </source>
</evidence>
<comment type="catalytic activity">
    <reaction evidence="8">
        <text>adenosine + phosphate = alpha-D-ribose 1-phosphate + adenine</text>
        <dbReference type="Rhea" id="RHEA:27642"/>
        <dbReference type="ChEBI" id="CHEBI:16335"/>
        <dbReference type="ChEBI" id="CHEBI:16708"/>
        <dbReference type="ChEBI" id="CHEBI:43474"/>
        <dbReference type="ChEBI" id="CHEBI:57720"/>
        <dbReference type="EC" id="2.4.2.1"/>
    </reaction>
    <physiologicalReaction direction="left-to-right" evidence="8">
        <dbReference type="Rhea" id="RHEA:27643"/>
    </physiologicalReaction>
</comment>
<keyword evidence="5" id="KW-0378">Hydrolase</keyword>
<keyword evidence="6" id="KW-0862">Zinc</keyword>
<evidence type="ECO:0000256" key="6">
    <source>
        <dbReference type="ARBA" id="ARBA00022833"/>
    </source>
</evidence>
<dbReference type="Pfam" id="PF02578">
    <property type="entry name" value="Cu-oxidase_4"/>
    <property type="match status" value="1"/>
</dbReference>
<accession>A0A1E5Q7L2</accession>
<comment type="similarity">
    <text evidence="2 10">Belongs to the purine nucleoside phosphorylase YfiH/LACC1 family.</text>
</comment>